<dbReference type="InterPro" id="IPR032823">
    <property type="entry name" value="BCA_ABC_TP_C"/>
</dbReference>
<dbReference type="InterPro" id="IPR052156">
    <property type="entry name" value="BCAA_Transport_ATP-bd_LivF"/>
</dbReference>
<dbReference type="Pfam" id="PF00005">
    <property type="entry name" value="ABC_tran"/>
    <property type="match status" value="1"/>
</dbReference>
<sequence>MSALLEISGLVAAYGGVRALDGLDLRVEEGEFVVLLGPNGSGKTTTMKTVSGLLKPVSGRVRFAGSDLAGVAGWKRPALGLCQVPEGRQIFPDHTVIENLHLGAFPVRRDRSAAERRRAEVLDIFPRLAERASQLAGTLSGGEAQMLAIARALMAGPRLLMLDEPSLGLAPLKVAELFGYLKRLHEEHGLAVLLVEQQAGTALKLADRGYVLERGRVAVEGTGAELRDDPRVQAAYLGKLRQSTA</sequence>
<feature type="domain" description="ABC transporter" evidence="6">
    <location>
        <begin position="5"/>
        <end position="239"/>
    </location>
</feature>
<evidence type="ECO:0000256" key="4">
    <source>
        <dbReference type="ARBA" id="ARBA00022840"/>
    </source>
</evidence>
<dbReference type="Proteomes" id="UP000542210">
    <property type="component" value="Unassembled WGS sequence"/>
</dbReference>
<dbReference type="PROSITE" id="PS50893">
    <property type="entry name" value="ABC_TRANSPORTER_2"/>
    <property type="match status" value="1"/>
</dbReference>
<accession>A0A7W7GCE5</accession>
<keyword evidence="5" id="KW-0029">Amino-acid transport</keyword>
<evidence type="ECO:0000256" key="2">
    <source>
        <dbReference type="ARBA" id="ARBA00022448"/>
    </source>
</evidence>
<dbReference type="GO" id="GO:0015658">
    <property type="term" value="F:branched-chain amino acid transmembrane transporter activity"/>
    <property type="evidence" value="ECO:0007669"/>
    <property type="project" value="TreeGrafter"/>
</dbReference>
<dbReference type="EMBL" id="JACHND010000001">
    <property type="protein sequence ID" value="MBB4704497.1"/>
    <property type="molecule type" value="Genomic_DNA"/>
</dbReference>
<name>A0A7W7GCE5_9ACTN</name>
<keyword evidence="2" id="KW-0813">Transport</keyword>
<gene>
    <name evidence="7" type="ORF">BJ982_006041</name>
</gene>
<dbReference type="GO" id="GO:0016887">
    <property type="term" value="F:ATP hydrolysis activity"/>
    <property type="evidence" value="ECO:0007669"/>
    <property type="project" value="InterPro"/>
</dbReference>
<keyword evidence="3" id="KW-0547">Nucleotide-binding</keyword>
<evidence type="ECO:0000256" key="1">
    <source>
        <dbReference type="ARBA" id="ARBA00005417"/>
    </source>
</evidence>
<dbReference type="AlphaFoldDB" id="A0A7W7GCE5"/>
<dbReference type="PROSITE" id="PS00211">
    <property type="entry name" value="ABC_TRANSPORTER_1"/>
    <property type="match status" value="1"/>
</dbReference>
<dbReference type="InterPro" id="IPR017871">
    <property type="entry name" value="ABC_transporter-like_CS"/>
</dbReference>
<evidence type="ECO:0000313" key="7">
    <source>
        <dbReference type="EMBL" id="MBB4704497.1"/>
    </source>
</evidence>
<dbReference type="CDD" id="cd03224">
    <property type="entry name" value="ABC_TM1139_LivF_branched"/>
    <property type="match status" value="1"/>
</dbReference>
<keyword evidence="8" id="KW-1185">Reference proteome</keyword>
<dbReference type="GO" id="GO:0015807">
    <property type="term" value="P:L-amino acid transport"/>
    <property type="evidence" value="ECO:0007669"/>
    <property type="project" value="TreeGrafter"/>
</dbReference>
<dbReference type="GO" id="GO:0005524">
    <property type="term" value="F:ATP binding"/>
    <property type="evidence" value="ECO:0007669"/>
    <property type="project" value="UniProtKB-KW"/>
</dbReference>
<dbReference type="SUPFAM" id="SSF52540">
    <property type="entry name" value="P-loop containing nucleoside triphosphate hydrolases"/>
    <property type="match status" value="1"/>
</dbReference>
<dbReference type="Pfam" id="PF12399">
    <property type="entry name" value="BCA_ABC_TP_C"/>
    <property type="match status" value="1"/>
</dbReference>
<dbReference type="PANTHER" id="PTHR43820:SF4">
    <property type="entry name" value="HIGH-AFFINITY BRANCHED-CHAIN AMINO ACID TRANSPORT ATP-BINDING PROTEIN LIVF"/>
    <property type="match status" value="1"/>
</dbReference>
<dbReference type="InterPro" id="IPR027417">
    <property type="entry name" value="P-loop_NTPase"/>
</dbReference>
<dbReference type="InterPro" id="IPR003593">
    <property type="entry name" value="AAA+_ATPase"/>
</dbReference>
<organism evidence="7 8">
    <name type="scientific">Sphaerisporangium siamense</name>
    <dbReference type="NCBI Taxonomy" id="795645"/>
    <lineage>
        <taxon>Bacteria</taxon>
        <taxon>Bacillati</taxon>
        <taxon>Actinomycetota</taxon>
        <taxon>Actinomycetes</taxon>
        <taxon>Streptosporangiales</taxon>
        <taxon>Streptosporangiaceae</taxon>
        <taxon>Sphaerisporangium</taxon>
    </lineage>
</organism>
<comment type="similarity">
    <text evidence="1">Belongs to the ABC transporter superfamily.</text>
</comment>
<comment type="caution">
    <text evidence="7">The sequence shown here is derived from an EMBL/GenBank/DDBJ whole genome shotgun (WGS) entry which is preliminary data.</text>
</comment>
<dbReference type="Gene3D" id="3.40.50.300">
    <property type="entry name" value="P-loop containing nucleotide triphosphate hydrolases"/>
    <property type="match status" value="1"/>
</dbReference>
<protein>
    <submittedName>
        <fullName evidence="7">Branched-chain amino acid transport system ATP-binding protein</fullName>
    </submittedName>
</protein>
<reference evidence="7 8" key="1">
    <citation type="submission" date="2020-08" db="EMBL/GenBank/DDBJ databases">
        <title>Sequencing the genomes of 1000 actinobacteria strains.</title>
        <authorList>
            <person name="Klenk H.-P."/>
        </authorList>
    </citation>
    <scope>NUCLEOTIDE SEQUENCE [LARGE SCALE GENOMIC DNA]</scope>
    <source>
        <strain evidence="7 8">DSM 45784</strain>
    </source>
</reference>
<evidence type="ECO:0000256" key="5">
    <source>
        <dbReference type="ARBA" id="ARBA00022970"/>
    </source>
</evidence>
<dbReference type="RefSeq" id="WP_203959197.1">
    <property type="nucleotide sequence ID" value="NZ_BOOV01000019.1"/>
</dbReference>
<proteinExistence type="inferred from homology"/>
<dbReference type="PANTHER" id="PTHR43820">
    <property type="entry name" value="HIGH-AFFINITY BRANCHED-CHAIN AMINO ACID TRANSPORT ATP-BINDING PROTEIN LIVF"/>
    <property type="match status" value="1"/>
</dbReference>
<keyword evidence="4 7" id="KW-0067">ATP-binding</keyword>
<evidence type="ECO:0000259" key="6">
    <source>
        <dbReference type="PROSITE" id="PS50893"/>
    </source>
</evidence>
<evidence type="ECO:0000313" key="8">
    <source>
        <dbReference type="Proteomes" id="UP000542210"/>
    </source>
</evidence>
<evidence type="ECO:0000256" key="3">
    <source>
        <dbReference type="ARBA" id="ARBA00022741"/>
    </source>
</evidence>
<dbReference type="InterPro" id="IPR003439">
    <property type="entry name" value="ABC_transporter-like_ATP-bd"/>
</dbReference>
<dbReference type="SMART" id="SM00382">
    <property type="entry name" value="AAA"/>
    <property type="match status" value="1"/>
</dbReference>